<dbReference type="Pfam" id="PF09356">
    <property type="entry name" value="Phage_BR0599"/>
    <property type="match status" value="1"/>
</dbReference>
<name>A0A6N9SVJ8_9HYPH</name>
<dbReference type="InterPro" id="IPR011928">
    <property type="entry name" value="Phage_phiJL001_Gp84"/>
</dbReference>
<dbReference type="InterPro" id="IPR018964">
    <property type="entry name" value="Phage_phiJL001_Gp84_C"/>
</dbReference>
<organism evidence="2 3">
    <name type="scientific">Jiella pacifica</name>
    <dbReference type="NCBI Taxonomy" id="2696469"/>
    <lineage>
        <taxon>Bacteria</taxon>
        <taxon>Pseudomonadati</taxon>
        <taxon>Pseudomonadota</taxon>
        <taxon>Alphaproteobacteria</taxon>
        <taxon>Hyphomicrobiales</taxon>
        <taxon>Aurantimonadaceae</taxon>
        <taxon>Jiella</taxon>
    </lineage>
</organism>
<dbReference type="NCBIfam" id="TIGR02218">
    <property type="entry name" value="phg_TIGR02218"/>
    <property type="match status" value="1"/>
</dbReference>
<dbReference type="EMBL" id="JAAAMG010000001">
    <property type="protein sequence ID" value="NDW03073.1"/>
    <property type="molecule type" value="Genomic_DNA"/>
</dbReference>
<keyword evidence="3" id="KW-1185">Reference proteome</keyword>
<evidence type="ECO:0000313" key="2">
    <source>
        <dbReference type="EMBL" id="NDW03073.1"/>
    </source>
</evidence>
<proteinExistence type="predicted"/>
<accession>A0A6N9SVJ8</accession>
<protein>
    <submittedName>
        <fullName evidence="2">DUF2163 domain-containing protein</fullName>
    </submittedName>
</protein>
<feature type="domain" description="Bacteriophage phiJL001 Gp84 C-terminal" evidence="1">
    <location>
        <begin position="196"/>
        <end position="277"/>
    </location>
</feature>
<reference evidence="2 3" key="1">
    <citation type="submission" date="2020-01" db="EMBL/GenBank/DDBJ databases">
        <title>Jiella pacifica sp. nov.</title>
        <authorList>
            <person name="Xue Z."/>
            <person name="Zhu S."/>
            <person name="Chen J."/>
            <person name="Yang J."/>
        </authorList>
    </citation>
    <scope>NUCLEOTIDE SEQUENCE [LARGE SCALE GENOMIC DNA]</scope>
    <source>
        <strain evidence="2 3">40Bstr34</strain>
    </source>
</reference>
<evidence type="ECO:0000313" key="3">
    <source>
        <dbReference type="Proteomes" id="UP000469011"/>
    </source>
</evidence>
<gene>
    <name evidence="2" type="ORF">GTK09_01405</name>
</gene>
<comment type="caution">
    <text evidence="2">The sequence shown here is derived from an EMBL/GenBank/DDBJ whole genome shotgun (WGS) entry which is preliminary data.</text>
</comment>
<dbReference type="RefSeq" id="WP_163460688.1">
    <property type="nucleotide sequence ID" value="NZ_JAAAMG010000001.1"/>
</dbReference>
<dbReference type="AlphaFoldDB" id="A0A6N9SVJ8"/>
<evidence type="ECO:0000259" key="1">
    <source>
        <dbReference type="Pfam" id="PF09356"/>
    </source>
</evidence>
<sequence length="296" mass="31334">MRTLPAELAAAVEGPVTTLAHCWRLTRKDGLVLGVTDHDEALEFDGTRFEAATGLTASEAEAALGLGATTGEVEGALSAASIEEADIAAGRFDGATIETFVVDWQNPQAHVRIDLSDLGEVRRGETAFTAELRSVAARLDAVHGRIYRRRCDAVLGDARCRFDLSEPPFTVECAVHSAGEGWLVTQTSLGAPPDRYGYGRLTMLDGEATGLSADVSSAVTATTDRVRIALSSPIVAAIAAGDRFRLVQGCDKLFSTCRERFGNHLNFRGFPHIPGTDASLQAAKSGDVHDGSPVVP</sequence>
<dbReference type="Pfam" id="PF09931">
    <property type="entry name" value="Phage_phiJL001_Gp84_N"/>
    <property type="match status" value="1"/>
</dbReference>
<dbReference type="Proteomes" id="UP000469011">
    <property type="component" value="Unassembled WGS sequence"/>
</dbReference>